<reference evidence="12 13" key="1">
    <citation type="journal article" date="2022" name="Nat. Ecol. Evol.">
        <title>A masculinizing supergene underlies an exaggerated male reproductive morph in a spider.</title>
        <authorList>
            <person name="Hendrickx F."/>
            <person name="De Corte Z."/>
            <person name="Sonet G."/>
            <person name="Van Belleghem S.M."/>
            <person name="Kostlbacher S."/>
            <person name="Vangestel C."/>
        </authorList>
    </citation>
    <scope>NUCLEOTIDE SEQUENCE [LARGE SCALE GENOMIC DNA]</scope>
    <source>
        <strain evidence="12">W744_W776</strain>
    </source>
</reference>
<feature type="domain" description="GOLD" evidence="11">
    <location>
        <begin position="59"/>
        <end position="149"/>
    </location>
</feature>
<evidence type="ECO:0000313" key="12">
    <source>
        <dbReference type="EMBL" id="KAG8199565.1"/>
    </source>
</evidence>
<sequence>MYDTLSDRSQYIYECTLKLLARFCRQQPFLSIVVYYIKKAQKFDGNENELTIKVPPGLTECFFQRAKAKTSLEVEYQVIDANFGDVNINQKHDINFQLFSPTGRELISDYKQSDAIHRYDVKEDGDYKLCFNNHHSHFSTKTVYFEVFVDSDSDDYNERWDDYDFLPELQYNDTIDQIKISIAKVHTDLSKIKHHQDQLKAIESRDRNLQEHNFTSVNRFSMIIIFVMVVVGAVQVIMVRSLFEEQSKLHKIFKMVS</sequence>
<dbReference type="SMART" id="SM01190">
    <property type="entry name" value="EMP24_GP25L"/>
    <property type="match status" value="1"/>
</dbReference>
<evidence type="ECO:0000256" key="5">
    <source>
        <dbReference type="ARBA" id="ARBA00022729"/>
    </source>
</evidence>
<evidence type="ECO:0000256" key="4">
    <source>
        <dbReference type="ARBA" id="ARBA00022692"/>
    </source>
</evidence>
<keyword evidence="3" id="KW-0217">Developmental protein</keyword>
<accession>A0AAV6VTX4</accession>
<keyword evidence="7 10" id="KW-0472">Membrane</keyword>
<keyword evidence="13" id="KW-1185">Reference proteome</keyword>
<dbReference type="Proteomes" id="UP000827092">
    <property type="component" value="Unassembled WGS sequence"/>
</dbReference>
<evidence type="ECO:0000256" key="1">
    <source>
        <dbReference type="ARBA" id="ARBA00004479"/>
    </source>
</evidence>
<dbReference type="PANTHER" id="PTHR22811">
    <property type="entry name" value="TRANSMEMBRANE EMP24 DOMAIN-CONTAINING PROTEIN"/>
    <property type="match status" value="1"/>
</dbReference>
<dbReference type="GO" id="GO:0012505">
    <property type="term" value="C:endomembrane system"/>
    <property type="evidence" value="ECO:0007669"/>
    <property type="project" value="UniProtKB-SubCell"/>
</dbReference>
<proteinExistence type="inferred from homology"/>
<evidence type="ECO:0000256" key="8">
    <source>
        <dbReference type="ARBA" id="ARBA00037847"/>
    </source>
</evidence>
<comment type="caution">
    <text evidence="12">The sequence shown here is derived from an EMBL/GenBank/DDBJ whole genome shotgun (WGS) entry which is preliminary data.</text>
</comment>
<evidence type="ECO:0000256" key="3">
    <source>
        <dbReference type="ARBA" id="ARBA00022473"/>
    </source>
</evidence>
<evidence type="ECO:0000313" key="13">
    <source>
        <dbReference type="Proteomes" id="UP000827092"/>
    </source>
</evidence>
<name>A0AAV6VTX4_9ARAC</name>
<keyword evidence="6 10" id="KW-1133">Transmembrane helix</keyword>
<dbReference type="InterPro" id="IPR036598">
    <property type="entry name" value="GOLD_dom_sf"/>
</dbReference>
<keyword evidence="4 9" id="KW-0812">Transmembrane</keyword>
<dbReference type="Pfam" id="PF01105">
    <property type="entry name" value="EMP24_GP25L"/>
    <property type="match status" value="1"/>
</dbReference>
<evidence type="ECO:0000256" key="10">
    <source>
        <dbReference type="SAM" id="Phobius"/>
    </source>
</evidence>
<dbReference type="PROSITE" id="PS50866">
    <property type="entry name" value="GOLD"/>
    <property type="match status" value="1"/>
</dbReference>
<dbReference type="SUPFAM" id="SSF101576">
    <property type="entry name" value="Supernatant protein factor (SPF), C-terminal domain"/>
    <property type="match status" value="1"/>
</dbReference>
<comment type="similarity">
    <text evidence="2 9">Belongs to the EMP24/GP25L family.</text>
</comment>
<organism evidence="12 13">
    <name type="scientific">Oedothorax gibbosus</name>
    <dbReference type="NCBI Taxonomy" id="931172"/>
    <lineage>
        <taxon>Eukaryota</taxon>
        <taxon>Metazoa</taxon>
        <taxon>Ecdysozoa</taxon>
        <taxon>Arthropoda</taxon>
        <taxon>Chelicerata</taxon>
        <taxon>Arachnida</taxon>
        <taxon>Araneae</taxon>
        <taxon>Araneomorphae</taxon>
        <taxon>Entelegynae</taxon>
        <taxon>Araneoidea</taxon>
        <taxon>Linyphiidae</taxon>
        <taxon>Erigoninae</taxon>
        <taxon>Oedothorax</taxon>
    </lineage>
</organism>
<gene>
    <name evidence="12" type="ORF">JTE90_009404</name>
</gene>
<evidence type="ECO:0000259" key="11">
    <source>
        <dbReference type="PROSITE" id="PS50866"/>
    </source>
</evidence>
<dbReference type="InterPro" id="IPR015720">
    <property type="entry name" value="Emp24-like"/>
</dbReference>
<dbReference type="Gene3D" id="2.60.120.680">
    <property type="entry name" value="GOLD domain"/>
    <property type="match status" value="1"/>
</dbReference>
<protein>
    <recommendedName>
        <fullName evidence="11">GOLD domain-containing protein</fullName>
    </recommendedName>
</protein>
<evidence type="ECO:0000256" key="9">
    <source>
        <dbReference type="RuleBase" id="RU003827"/>
    </source>
</evidence>
<dbReference type="InterPro" id="IPR009038">
    <property type="entry name" value="GOLD_dom"/>
</dbReference>
<evidence type="ECO:0000256" key="6">
    <source>
        <dbReference type="ARBA" id="ARBA00022989"/>
    </source>
</evidence>
<keyword evidence="5" id="KW-0732">Signal</keyword>
<evidence type="ECO:0000256" key="7">
    <source>
        <dbReference type="ARBA" id="ARBA00023136"/>
    </source>
</evidence>
<feature type="transmembrane region" description="Helical" evidence="10">
    <location>
        <begin position="220"/>
        <end position="243"/>
    </location>
</feature>
<dbReference type="EMBL" id="JAFNEN010000026">
    <property type="protein sequence ID" value="KAG8199565.1"/>
    <property type="molecule type" value="Genomic_DNA"/>
</dbReference>
<dbReference type="GO" id="GO:0016020">
    <property type="term" value="C:membrane"/>
    <property type="evidence" value="ECO:0007669"/>
    <property type="project" value="UniProtKB-SubCell"/>
</dbReference>
<comment type="subcellular location">
    <subcellularLocation>
        <location evidence="8">Endomembrane system</location>
        <topology evidence="8">Single-pass membrane protein</topology>
    </subcellularLocation>
    <subcellularLocation>
        <location evidence="1 9">Membrane</location>
        <topology evidence="1 9">Single-pass type I membrane protein</topology>
    </subcellularLocation>
</comment>
<dbReference type="AlphaFoldDB" id="A0AAV6VTX4"/>
<evidence type="ECO:0000256" key="2">
    <source>
        <dbReference type="ARBA" id="ARBA00007104"/>
    </source>
</evidence>